<gene>
    <name evidence="4" type="ORF">BN2458_PEG1651</name>
    <name evidence="5" type="ORF">LS75_002550</name>
</gene>
<dbReference type="PANTHER" id="PTHR20857">
    <property type="entry name" value="THIAMINE-PHOSPHATE PYROPHOSPHORYLASE"/>
    <property type="match status" value="1"/>
</dbReference>
<dbReference type="AlphaFoldDB" id="A0A099UC20"/>
<sequence>MQSINFIALLITPSLSGGYISKLASCVPTLGANWIMYRSQSDEFVPHFIELLSPLNKTLLLNLPFTNLTQILELSTHFGGVHLKSHLIDFITPLRAAYAPDSQKIIGYSAHSIAEVLRALEFGADYCTLSPIFSTPNKPAPLGLEILEQIPCALRSKVIALGGITKEHILLLQNLGFGGFAGISYFAI</sequence>
<reference evidence="5 6" key="1">
    <citation type="journal article" date="2014" name="Genome Announc.">
        <title>Draft genome sequences of eight enterohepatic helicobacter species isolated from both laboratory and wild rodents.</title>
        <authorList>
            <person name="Sheh A."/>
            <person name="Shen Z."/>
            <person name="Fox J.G."/>
        </authorList>
    </citation>
    <scope>NUCLEOTIDE SEQUENCE [LARGE SCALE GENOMIC DNA]</scope>
    <source>
        <strain evidence="5 6">MIT 98-6810</strain>
    </source>
</reference>
<dbReference type="InterPro" id="IPR013785">
    <property type="entry name" value="Aldolase_TIM"/>
</dbReference>
<evidence type="ECO:0000259" key="3">
    <source>
        <dbReference type="Pfam" id="PF02581"/>
    </source>
</evidence>
<evidence type="ECO:0000313" key="7">
    <source>
        <dbReference type="Proteomes" id="UP000064525"/>
    </source>
</evidence>
<dbReference type="Proteomes" id="UP000064525">
    <property type="component" value="Chromosome I"/>
</dbReference>
<dbReference type="GO" id="GO:0005737">
    <property type="term" value="C:cytoplasm"/>
    <property type="evidence" value="ECO:0007669"/>
    <property type="project" value="TreeGrafter"/>
</dbReference>
<dbReference type="EMBL" id="LN907858">
    <property type="protein sequence ID" value="CUU40534.1"/>
    <property type="molecule type" value="Genomic_DNA"/>
</dbReference>
<dbReference type="GO" id="GO:0004789">
    <property type="term" value="F:thiamine-phosphate diphosphorylase activity"/>
    <property type="evidence" value="ECO:0007669"/>
    <property type="project" value="TreeGrafter"/>
</dbReference>
<reference evidence="7" key="3">
    <citation type="submission" date="2015-11" db="EMBL/GenBank/DDBJ databases">
        <authorList>
            <person name="Anvar S.Y."/>
        </authorList>
    </citation>
    <scope>NUCLEOTIDE SEQUENCE [LARGE SCALE GENOMIC DNA]</scope>
</reference>
<accession>A0A099UC20</accession>
<evidence type="ECO:0000256" key="2">
    <source>
        <dbReference type="ARBA" id="ARBA00022977"/>
    </source>
</evidence>
<dbReference type="Proteomes" id="UP000029925">
    <property type="component" value="Unassembled WGS sequence"/>
</dbReference>
<dbReference type="GO" id="GO:0009228">
    <property type="term" value="P:thiamine biosynthetic process"/>
    <property type="evidence" value="ECO:0007669"/>
    <property type="project" value="UniProtKB-KW"/>
</dbReference>
<dbReference type="InterPro" id="IPR022998">
    <property type="entry name" value="ThiamineP_synth_TenI"/>
</dbReference>
<evidence type="ECO:0000313" key="4">
    <source>
        <dbReference type="EMBL" id="CUU40534.1"/>
    </source>
</evidence>
<proteinExistence type="predicted"/>
<dbReference type="OrthoDB" id="5347413at2"/>
<dbReference type="KEGG" id="hty:BN2458_PEG1651"/>
<organism evidence="4 7">
    <name type="scientific">Helicobacter typhlonius</name>
    <dbReference type="NCBI Taxonomy" id="76936"/>
    <lineage>
        <taxon>Bacteria</taxon>
        <taxon>Pseudomonadati</taxon>
        <taxon>Campylobacterota</taxon>
        <taxon>Epsilonproteobacteria</taxon>
        <taxon>Campylobacterales</taxon>
        <taxon>Helicobacteraceae</taxon>
        <taxon>Helicobacter</taxon>
    </lineage>
</organism>
<protein>
    <submittedName>
        <fullName evidence="5">Thiamine phosphate synthase</fullName>
    </submittedName>
</protein>
<dbReference type="InterPro" id="IPR036206">
    <property type="entry name" value="ThiamineP_synth_sf"/>
</dbReference>
<dbReference type="SUPFAM" id="SSF51391">
    <property type="entry name" value="Thiamin phosphate synthase"/>
    <property type="match status" value="1"/>
</dbReference>
<evidence type="ECO:0000313" key="5">
    <source>
        <dbReference type="EMBL" id="TLD79195.1"/>
    </source>
</evidence>
<dbReference type="RefSeq" id="WP_034326996.1">
    <property type="nucleotide sequence ID" value="NZ_CAJTQN010000002.1"/>
</dbReference>
<keyword evidence="2" id="KW-0784">Thiamine biosynthesis</keyword>
<comment type="pathway">
    <text evidence="1">Cofactor biosynthesis; thiamine diphosphate biosynthesis.</text>
</comment>
<evidence type="ECO:0000256" key="1">
    <source>
        <dbReference type="ARBA" id="ARBA00004948"/>
    </source>
</evidence>
<dbReference type="Pfam" id="PF02581">
    <property type="entry name" value="TMP-TENI"/>
    <property type="match status" value="1"/>
</dbReference>
<dbReference type="PATRIC" id="fig|76936.10.peg.1612"/>
<keyword evidence="6" id="KW-1185">Reference proteome</keyword>
<feature type="domain" description="Thiamine phosphate synthase/TenI" evidence="3">
    <location>
        <begin position="77"/>
        <end position="184"/>
    </location>
</feature>
<dbReference type="CDD" id="cd00564">
    <property type="entry name" value="TMP_TenI"/>
    <property type="match status" value="1"/>
</dbReference>
<dbReference type="EMBL" id="JRPF02000002">
    <property type="protein sequence ID" value="TLD79195.1"/>
    <property type="molecule type" value="Genomic_DNA"/>
</dbReference>
<dbReference type="GeneID" id="78151811"/>
<dbReference type="STRING" id="76936.BN2458_PEG1651"/>
<evidence type="ECO:0000313" key="6">
    <source>
        <dbReference type="Proteomes" id="UP000029925"/>
    </source>
</evidence>
<name>A0A099UC20_9HELI</name>
<dbReference type="Gene3D" id="3.20.20.70">
    <property type="entry name" value="Aldolase class I"/>
    <property type="match status" value="1"/>
</dbReference>
<dbReference type="PANTHER" id="PTHR20857:SF15">
    <property type="entry name" value="THIAMINE-PHOSPHATE SYNTHASE"/>
    <property type="match status" value="1"/>
</dbReference>
<reference evidence="4" key="2">
    <citation type="submission" date="2015-11" db="EMBL/GenBank/DDBJ databases">
        <authorList>
            <person name="Zhang Y."/>
            <person name="Guo Z."/>
        </authorList>
    </citation>
    <scope>NUCLEOTIDE SEQUENCE</scope>
    <source>
        <strain evidence="4">1</strain>
    </source>
</reference>